<proteinExistence type="predicted"/>
<gene>
    <name evidence="1" type="ORF">M569_10667</name>
</gene>
<protein>
    <submittedName>
        <fullName evidence="1">Uncharacterized protein</fullName>
    </submittedName>
</protein>
<dbReference type="AlphaFoldDB" id="S8CB03"/>
<sequence length="119" mass="12864">MKWDQYPCSGAGAGGLLGNSGTGLNSWCTMSQTGDCNQYGSPRFDTANGYIFLDENRNSELPETLSPPVVAAGETSGVIDVHRDRANRARSSFFGFPITSRKMGETATRTRFLPFGVEC</sequence>
<evidence type="ECO:0000313" key="2">
    <source>
        <dbReference type="Proteomes" id="UP000015453"/>
    </source>
</evidence>
<name>S8CB03_9LAMI</name>
<comment type="caution">
    <text evidence="1">The sequence shown here is derived from an EMBL/GenBank/DDBJ whole genome shotgun (WGS) entry which is preliminary data.</text>
</comment>
<dbReference type="EMBL" id="AUSU01005033">
    <property type="protein sequence ID" value="EPS64114.1"/>
    <property type="molecule type" value="Genomic_DNA"/>
</dbReference>
<reference evidence="1 2" key="1">
    <citation type="journal article" date="2013" name="BMC Genomics">
        <title>The miniature genome of a carnivorous plant Genlisea aurea contains a low number of genes and short non-coding sequences.</title>
        <authorList>
            <person name="Leushkin E.V."/>
            <person name="Sutormin R.A."/>
            <person name="Nabieva E.R."/>
            <person name="Penin A.A."/>
            <person name="Kondrashov A.S."/>
            <person name="Logacheva M.D."/>
        </authorList>
    </citation>
    <scope>NUCLEOTIDE SEQUENCE [LARGE SCALE GENOMIC DNA]</scope>
</reference>
<accession>S8CB03</accession>
<keyword evidence="2" id="KW-1185">Reference proteome</keyword>
<evidence type="ECO:0000313" key="1">
    <source>
        <dbReference type="EMBL" id="EPS64114.1"/>
    </source>
</evidence>
<organism evidence="1 2">
    <name type="scientific">Genlisea aurea</name>
    <dbReference type="NCBI Taxonomy" id="192259"/>
    <lineage>
        <taxon>Eukaryota</taxon>
        <taxon>Viridiplantae</taxon>
        <taxon>Streptophyta</taxon>
        <taxon>Embryophyta</taxon>
        <taxon>Tracheophyta</taxon>
        <taxon>Spermatophyta</taxon>
        <taxon>Magnoliopsida</taxon>
        <taxon>eudicotyledons</taxon>
        <taxon>Gunneridae</taxon>
        <taxon>Pentapetalae</taxon>
        <taxon>asterids</taxon>
        <taxon>lamiids</taxon>
        <taxon>Lamiales</taxon>
        <taxon>Lentibulariaceae</taxon>
        <taxon>Genlisea</taxon>
    </lineage>
</organism>
<dbReference type="Proteomes" id="UP000015453">
    <property type="component" value="Unassembled WGS sequence"/>
</dbReference>